<dbReference type="AlphaFoldDB" id="A0A9P1MFC0"/>
<dbReference type="OrthoDB" id="4524805at2759"/>
<dbReference type="EMBL" id="CALLCH030000021">
    <property type="protein sequence ID" value="CAI4220001.1"/>
    <property type="molecule type" value="Genomic_DNA"/>
</dbReference>
<feature type="transmembrane region" description="Helical" evidence="2">
    <location>
        <begin position="90"/>
        <end position="111"/>
    </location>
</feature>
<keyword evidence="2" id="KW-0472">Membrane</keyword>
<evidence type="ECO:0000256" key="2">
    <source>
        <dbReference type="SAM" id="Phobius"/>
    </source>
</evidence>
<organism evidence="3 4">
    <name type="scientific">Parascedosporium putredinis</name>
    <dbReference type="NCBI Taxonomy" id="1442378"/>
    <lineage>
        <taxon>Eukaryota</taxon>
        <taxon>Fungi</taxon>
        <taxon>Dikarya</taxon>
        <taxon>Ascomycota</taxon>
        <taxon>Pezizomycotina</taxon>
        <taxon>Sordariomycetes</taxon>
        <taxon>Hypocreomycetidae</taxon>
        <taxon>Microascales</taxon>
        <taxon>Microascaceae</taxon>
        <taxon>Parascedosporium</taxon>
    </lineage>
</organism>
<accession>A0A9P1MFC0</accession>
<evidence type="ECO:0000256" key="1">
    <source>
        <dbReference type="SAM" id="MobiDB-lite"/>
    </source>
</evidence>
<comment type="caution">
    <text evidence="3">The sequence shown here is derived from an EMBL/GenBank/DDBJ whole genome shotgun (WGS) entry which is preliminary data.</text>
</comment>
<keyword evidence="2" id="KW-1133">Transmembrane helix</keyword>
<keyword evidence="2" id="KW-0812">Transmembrane</keyword>
<dbReference type="Proteomes" id="UP000838763">
    <property type="component" value="Unassembled WGS sequence"/>
</dbReference>
<evidence type="ECO:0000313" key="3">
    <source>
        <dbReference type="EMBL" id="CAI4220001.1"/>
    </source>
</evidence>
<gene>
    <name evidence="3" type="ORF">PPNO1_LOCUS9541</name>
</gene>
<protein>
    <submittedName>
        <fullName evidence="3">Uncharacterized protein</fullName>
    </submittedName>
</protein>
<feature type="compositionally biased region" description="Low complexity" evidence="1">
    <location>
        <begin position="272"/>
        <end position="283"/>
    </location>
</feature>
<reference evidence="3" key="1">
    <citation type="submission" date="2022-11" db="EMBL/GenBank/DDBJ databases">
        <authorList>
            <person name="Scott C."/>
            <person name="Bruce N."/>
        </authorList>
    </citation>
    <scope>NUCLEOTIDE SEQUENCE</scope>
</reference>
<sequence length="486" mass="52583">MASFASRISDRSFHGAKEALASPSWSLRHSRSLLTNIIIPSLFLCHAATALPSALQRKADSSKAPATITATDDDTPSTAPTLSTYLPAQIGGIVGSYALSLVIVAIALLILSKRRREHLSAGENETEFLQNVDKPQAAVVVQEERVYAWPPTSPRSIPRSPVILNGDAGYASIDSPLAYTPQTPRLPEHQTYVFPASPTSTIRSPLGVDHTVDQRIVAADRVMAQTRLEDMYKYVLEHEEAKLNGVEAPPERARPAQLNLGAGAGEEKRQSKASSLFSSLMSPRRSKMKGVSISSPIMTPMSGTFPATCLAPDPGSLPDGTQSIDERIGVAAMEGRTHTRNVSFAPTEAEPESAVSTHSQSPLGPNDFTYPLEPQARFELLAAQRPHGREDGWIVAPPCLRKPLGLPRSTNASTKQTVFERTGPLSPSGAMTPFTGMAVPYSPYQPYTPCVPMTPSLVTKADRKRMKRLEPKTPTVEMVKSSEDIW</sequence>
<feature type="compositionally biased region" description="Polar residues" evidence="1">
    <location>
        <begin position="408"/>
        <end position="419"/>
    </location>
</feature>
<feature type="transmembrane region" description="Helical" evidence="2">
    <location>
        <begin position="33"/>
        <end position="55"/>
    </location>
</feature>
<keyword evidence="4" id="KW-1185">Reference proteome</keyword>
<evidence type="ECO:0000313" key="4">
    <source>
        <dbReference type="Proteomes" id="UP000838763"/>
    </source>
</evidence>
<feature type="region of interest" description="Disordered" evidence="1">
    <location>
        <begin position="405"/>
        <end position="426"/>
    </location>
</feature>
<proteinExistence type="predicted"/>
<feature type="region of interest" description="Disordered" evidence="1">
    <location>
        <begin position="262"/>
        <end position="287"/>
    </location>
</feature>
<name>A0A9P1MFC0_9PEZI</name>